<evidence type="ECO:0008006" key="5">
    <source>
        <dbReference type="Google" id="ProtNLM"/>
    </source>
</evidence>
<evidence type="ECO:0000313" key="4">
    <source>
        <dbReference type="Proteomes" id="UP001596101"/>
    </source>
</evidence>
<evidence type="ECO:0000313" key="3">
    <source>
        <dbReference type="EMBL" id="MFC5478135.1"/>
    </source>
</evidence>
<accession>A0ABW0MKK8</accession>
<feature type="chain" id="PRO_5046321224" description="MSHA biogenesis protein MshK" evidence="2">
    <location>
        <begin position="23"/>
        <end position="132"/>
    </location>
</feature>
<dbReference type="EMBL" id="JBHSMR010000013">
    <property type="protein sequence ID" value="MFC5478135.1"/>
    <property type="molecule type" value="Genomic_DNA"/>
</dbReference>
<keyword evidence="4" id="KW-1185">Reference proteome</keyword>
<dbReference type="Proteomes" id="UP001596101">
    <property type="component" value="Unassembled WGS sequence"/>
</dbReference>
<keyword evidence="2" id="KW-0732">Signal</keyword>
<feature type="signal peptide" evidence="2">
    <location>
        <begin position="1"/>
        <end position="22"/>
    </location>
</feature>
<name>A0ABW0MKK8_9BURK</name>
<evidence type="ECO:0000256" key="2">
    <source>
        <dbReference type="SAM" id="SignalP"/>
    </source>
</evidence>
<evidence type="ECO:0000256" key="1">
    <source>
        <dbReference type="SAM" id="MobiDB-lite"/>
    </source>
</evidence>
<dbReference type="RefSeq" id="WP_379753282.1">
    <property type="nucleotide sequence ID" value="NZ_JBHSMR010000013.1"/>
</dbReference>
<proteinExistence type="predicted"/>
<reference evidence="4" key="1">
    <citation type="journal article" date="2019" name="Int. J. Syst. Evol. Microbiol.">
        <title>The Global Catalogue of Microorganisms (GCM) 10K type strain sequencing project: providing services to taxonomists for standard genome sequencing and annotation.</title>
        <authorList>
            <consortium name="The Broad Institute Genomics Platform"/>
            <consortium name="The Broad Institute Genome Sequencing Center for Infectious Disease"/>
            <person name="Wu L."/>
            <person name="Ma J."/>
        </authorList>
    </citation>
    <scope>NUCLEOTIDE SEQUENCE [LARGE SCALE GENOMIC DNA]</scope>
    <source>
        <strain evidence="4">CCUG 43111</strain>
    </source>
</reference>
<comment type="caution">
    <text evidence="3">The sequence shown here is derived from an EMBL/GenBank/DDBJ whole genome shotgun (WGS) entry which is preliminary data.</text>
</comment>
<protein>
    <recommendedName>
        <fullName evidence="5">MSHA biogenesis protein MshK</fullName>
    </recommendedName>
</protein>
<organism evidence="3 4">
    <name type="scientific">Massilia suwonensis</name>
    <dbReference type="NCBI Taxonomy" id="648895"/>
    <lineage>
        <taxon>Bacteria</taxon>
        <taxon>Pseudomonadati</taxon>
        <taxon>Pseudomonadota</taxon>
        <taxon>Betaproteobacteria</taxon>
        <taxon>Burkholderiales</taxon>
        <taxon>Oxalobacteraceae</taxon>
        <taxon>Telluria group</taxon>
        <taxon>Massilia</taxon>
    </lineage>
</organism>
<feature type="region of interest" description="Disordered" evidence="1">
    <location>
        <begin position="29"/>
        <end position="49"/>
    </location>
</feature>
<gene>
    <name evidence="3" type="ORF">ACFPQ5_08040</name>
</gene>
<sequence length="132" mass="13937">MDEAVKRAVFCLLLASANLAAAQALQDPTRPPASMLAGQGGGDLAAGAPVNRAPQLQSVLIARQPGGRHVAVIDGETVRLGDSFRGARVARIEQNEVELVRGRTRQVLKLNAAPATHGGAIERVRDNTKDRE</sequence>